<dbReference type="EMBL" id="QKYT01000019">
    <property type="protein sequence ID" value="RIA98186.1"/>
    <property type="molecule type" value="Genomic_DNA"/>
</dbReference>
<dbReference type="AlphaFoldDB" id="A0A397TMP5"/>
<organism evidence="2 3">
    <name type="scientific">Glomus cerebriforme</name>
    <dbReference type="NCBI Taxonomy" id="658196"/>
    <lineage>
        <taxon>Eukaryota</taxon>
        <taxon>Fungi</taxon>
        <taxon>Fungi incertae sedis</taxon>
        <taxon>Mucoromycota</taxon>
        <taxon>Glomeromycotina</taxon>
        <taxon>Glomeromycetes</taxon>
        <taxon>Glomerales</taxon>
        <taxon>Glomeraceae</taxon>
        <taxon>Glomus</taxon>
    </lineage>
</organism>
<evidence type="ECO:0000256" key="1">
    <source>
        <dbReference type="SAM" id="Phobius"/>
    </source>
</evidence>
<sequence length="91" mass="10385">MAASDDVSTLKKLFWVIMFLANACAFASSLYFVIVLIYEFAIYRSIIITFTIAELLPRLAIIVKIFEYSKSDLVKPKFTTLILTLIGKLHF</sequence>
<gene>
    <name evidence="2" type="ORF">C1645_750500</name>
</gene>
<reference evidence="2 3" key="1">
    <citation type="submission" date="2018-06" db="EMBL/GenBank/DDBJ databases">
        <title>Comparative genomics reveals the genomic features of Rhizophagus irregularis, R. cerebriforme, R. diaphanum and Gigaspora rosea, and their symbiotic lifestyle signature.</title>
        <authorList>
            <person name="Morin E."/>
            <person name="San Clemente H."/>
            <person name="Chen E.C.H."/>
            <person name="De La Providencia I."/>
            <person name="Hainaut M."/>
            <person name="Kuo A."/>
            <person name="Kohler A."/>
            <person name="Murat C."/>
            <person name="Tang N."/>
            <person name="Roy S."/>
            <person name="Loubradou J."/>
            <person name="Henrissat B."/>
            <person name="Grigoriev I.V."/>
            <person name="Corradi N."/>
            <person name="Roux C."/>
            <person name="Martin F.M."/>
        </authorList>
    </citation>
    <scope>NUCLEOTIDE SEQUENCE [LARGE SCALE GENOMIC DNA]</scope>
    <source>
        <strain evidence="2 3">DAOM 227022</strain>
    </source>
</reference>
<protein>
    <submittedName>
        <fullName evidence="2">Uncharacterized protein</fullName>
    </submittedName>
</protein>
<keyword evidence="1" id="KW-0472">Membrane</keyword>
<name>A0A397TMP5_9GLOM</name>
<proteinExistence type="predicted"/>
<evidence type="ECO:0000313" key="3">
    <source>
        <dbReference type="Proteomes" id="UP000265703"/>
    </source>
</evidence>
<feature type="transmembrane region" description="Helical" evidence="1">
    <location>
        <begin position="45"/>
        <end position="66"/>
    </location>
</feature>
<evidence type="ECO:0000313" key="2">
    <source>
        <dbReference type="EMBL" id="RIA98186.1"/>
    </source>
</evidence>
<keyword evidence="1" id="KW-1133">Transmembrane helix</keyword>
<comment type="caution">
    <text evidence="2">The sequence shown here is derived from an EMBL/GenBank/DDBJ whole genome shotgun (WGS) entry which is preliminary data.</text>
</comment>
<keyword evidence="1" id="KW-0812">Transmembrane</keyword>
<feature type="transmembrane region" description="Helical" evidence="1">
    <location>
        <begin position="13"/>
        <end position="38"/>
    </location>
</feature>
<keyword evidence="3" id="KW-1185">Reference proteome</keyword>
<dbReference type="Proteomes" id="UP000265703">
    <property type="component" value="Unassembled WGS sequence"/>
</dbReference>
<accession>A0A397TMP5</accession>